<dbReference type="KEGG" id="nda:Ndas_2253"/>
<evidence type="ECO:0000313" key="5">
    <source>
        <dbReference type="Proteomes" id="UP000002219"/>
    </source>
</evidence>
<dbReference type="PANTHER" id="PTHR33495">
    <property type="entry name" value="ANTI-SIGMA FACTOR ANTAGONIST TM_1081-RELATED-RELATED"/>
    <property type="match status" value="1"/>
</dbReference>
<proteinExistence type="inferred from homology"/>
<dbReference type="GO" id="GO:0043856">
    <property type="term" value="F:anti-sigma factor antagonist activity"/>
    <property type="evidence" value="ECO:0007669"/>
    <property type="project" value="InterPro"/>
</dbReference>
<evidence type="ECO:0000259" key="3">
    <source>
        <dbReference type="PROSITE" id="PS50801"/>
    </source>
</evidence>
<evidence type="ECO:0000256" key="1">
    <source>
        <dbReference type="ARBA" id="ARBA00009013"/>
    </source>
</evidence>
<dbReference type="InterPro" id="IPR003658">
    <property type="entry name" value="Anti-sigma_ant"/>
</dbReference>
<dbReference type="eggNOG" id="COG1366">
    <property type="taxonomic scope" value="Bacteria"/>
</dbReference>
<sequence length="136" mass="14713">MARNARFSAQERFPCTGVTVVPVHGEVDLATADRVRDRLLQAAHASRCDCLVVDMSGLDFFDASGVSALVAVYKSLTREGRHVVLAEPAPIAARVLEALGMGRVFEIYPLLEMALTHTSGLRVDGDPIRNTVPELP</sequence>
<protein>
    <recommendedName>
        <fullName evidence="2">Anti-sigma factor antagonist</fullName>
    </recommendedName>
</protein>
<organism evidence="4 5">
    <name type="scientific">Nocardiopsis dassonvillei (strain ATCC 23218 / DSM 43111 / CIP 107115 / JCM 7437 / KCTC 9190 / NBRC 14626 / NCTC 10488 / NRRL B-5397 / IMRU 509)</name>
    <name type="common">Actinomadura dassonvillei</name>
    <dbReference type="NCBI Taxonomy" id="446468"/>
    <lineage>
        <taxon>Bacteria</taxon>
        <taxon>Bacillati</taxon>
        <taxon>Actinomycetota</taxon>
        <taxon>Actinomycetes</taxon>
        <taxon>Streptosporangiales</taxon>
        <taxon>Nocardiopsidaceae</taxon>
        <taxon>Nocardiopsis</taxon>
    </lineage>
</organism>
<dbReference type="NCBIfam" id="TIGR00377">
    <property type="entry name" value="ant_ant_sig"/>
    <property type="match status" value="1"/>
</dbReference>
<evidence type="ECO:0000313" key="4">
    <source>
        <dbReference type="EMBL" id="ADH67675.1"/>
    </source>
</evidence>
<dbReference type="CDD" id="cd07043">
    <property type="entry name" value="STAS_anti-anti-sigma_factors"/>
    <property type="match status" value="1"/>
</dbReference>
<dbReference type="PANTHER" id="PTHR33495:SF2">
    <property type="entry name" value="ANTI-SIGMA FACTOR ANTAGONIST TM_1081-RELATED"/>
    <property type="match status" value="1"/>
</dbReference>
<dbReference type="PROSITE" id="PS50801">
    <property type="entry name" value="STAS"/>
    <property type="match status" value="1"/>
</dbReference>
<dbReference type="AlphaFoldDB" id="D7AVI6"/>
<dbReference type="SUPFAM" id="SSF52091">
    <property type="entry name" value="SpoIIaa-like"/>
    <property type="match status" value="1"/>
</dbReference>
<dbReference type="Gene3D" id="3.30.750.24">
    <property type="entry name" value="STAS domain"/>
    <property type="match status" value="1"/>
</dbReference>
<dbReference type="HOGENOM" id="CLU_115403_3_3_11"/>
<name>D7AVI6_NOCDD</name>
<dbReference type="InterPro" id="IPR002645">
    <property type="entry name" value="STAS_dom"/>
</dbReference>
<dbReference type="EMBL" id="CP002040">
    <property type="protein sequence ID" value="ADH67675.1"/>
    <property type="molecule type" value="Genomic_DNA"/>
</dbReference>
<reference evidence="4 5" key="1">
    <citation type="journal article" date="2010" name="Stand. Genomic Sci.">
        <title>Complete genome sequence of Nocardiopsis dassonvillei type strain (IMRU 509).</title>
        <authorList>
            <person name="Sun H."/>
            <person name="Lapidus A."/>
            <person name="Nolan M."/>
            <person name="Lucas S."/>
            <person name="Del Rio T.G."/>
            <person name="Tice H."/>
            <person name="Cheng J.F."/>
            <person name="Tapia R."/>
            <person name="Han C."/>
            <person name="Goodwin L."/>
            <person name="Pitluck S."/>
            <person name="Pagani I."/>
            <person name="Ivanova N."/>
            <person name="Mavromatis K."/>
            <person name="Mikhailova N."/>
            <person name="Pati A."/>
            <person name="Chen A."/>
            <person name="Palaniappan K."/>
            <person name="Land M."/>
            <person name="Hauser L."/>
            <person name="Chang Y.J."/>
            <person name="Jeffries C.D."/>
            <person name="Djao O.D."/>
            <person name="Rohde M."/>
            <person name="Sikorski J."/>
            <person name="Goker M."/>
            <person name="Woyke T."/>
            <person name="Bristow J."/>
            <person name="Eisen J.A."/>
            <person name="Markowitz V."/>
            <person name="Hugenholtz P."/>
            <person name="Kyrpides N.C."/>
            <person name="Klenk H.P."/>
        </authorList>
    </citation>
    <scope>NUCLEOTIDE SEQUENCE [LARGE SCALE GENOMIC DNA]</scope>
    <source>
        <strain evidence="5">ATCC 23218 / DSM 43111 / CIP 107115 / JCM 7437 / KCTC 9190 / NBRC 14626 / NCTC 10488 / NRRL B-5397 / IMRU 509</strain>
    </source>
</reference>
<dbReference type="STRING" id="446468.Ndas_2253"/>
<feature type="domain" description="STAS" evidence="3">
    <location>
        <begin position="17"/>
        <end position="118"/>
    </location>
</feature>
<keyword evidence="5" id="KW-1185">Reference proteome</keyword>
<dbReference type="Proteomes" id="UP000002219">
    <property type="component" value="Chromosome 1"/>
</dbReference>
<comment type="similarity">
    <text evidence="1 2">Belongs to the anti-sigma-factor antagonist family.</text>
</comment>
<dbReference type="InterPro" id="IPR036513">
    <property type="entry name" value="STAS_dom_sf"/>
</dbReference>
<evidence type="ECO:0000256" key="2">
    <source>
        <dbReference type="RuleBase" id="RU003749"/>
    </source>
</evidence>
<dbReference type="Pfam" id="PF01740">
    <property type="entry name" value="STAS"/>
    <property type="match status" value="1"/>
</dbReference>
<gene>
    <name evidence="4" type="ordered locus">Ndas_2253</name>
</gene>
<accession>D7AVI6</accession>